<dbReference type="OrthoDB" id="3830482at2759"/>
<evidence type="ECO:0000313" key="2">
    <source>
        <dbReference type="EMBL" id="KAF2215917.1"/>
    </source>
</evidence>
<sequence length="409" mass="46008">MTVYFWATIGAQDQHPDGVRSFGRDVSIVLTPADHGTRRVSHVPDQNTGSETSLALAKKWLDLCLSDHALCNQLPATLWRPTRLIYIRTSGRGISACLREASKDEYDPGVRYMTMSHRWFPDALTLLSKETLPRFREEIPIQNLKTSVRNAMHVAKRLGVPYLWVDSLCIVQDDPDELGSEIMAMNQVYGNSFCNLSAASEKNSATGLFFERDPRNCTTYSIPLNLSDTLPLAPVQHSISVSWDVCATELGESSLGSRAWVFQERILSRRNLFFCQRELHWECREAEACETYPDGEPASSECPNTLPIVDVLREVDSINQKAMAFEMWPSLINAYSNCQMSFSMDRLRALSGVASFCSHIIGDQYLFGLWRSTLPESLLWRVPETATETGALPDVAPSWSWAHVTGLIF</sequence>
<evidence type="ECO:0000259" key="1">
    <source>
        <dbReference type="Pfam" id="PF06985"/>
    </source>
</evidence>
<protein>
    <recommendedName>
        <fullName evidence="1">Heterokaryon incompatibility domain-containing protein</fullName>
    </recommendedName>
</protein>
<feature type="non-terminal residue" evidence="2">
    <location>
        <position position="409"/>
    </location>
</feature>
<name>A0A6A6FR34_9PEZI</name>
<dbReference type="Proteomes" id="UP000799539">
    <property type="component" value="Unassembled WGS sequence"/>
</dbReference>
<keyword evidence="3" id="KW-1185">Reference proteome</keyword>
<dbReference type="AlphaFoldDB" id="A0A6A6FR34"/>
<evidence type="ECO:0000313" key="3">
    <source>
        <dbReference type="Proteomes" id="UP000799539"/>
    </source>
</evidence>
<accession>A0A6A6FR34</accession>
<dbReference type="InterPro" id="IPR010730">
    <property type="entry name" value="HET"/>
</dbReference>
<dbReference type="EMBL" id="ML992665">
    <property type="protein sequence ID" value="KAF2215917.1"/>
    <property type="molecule type" value="Genomic_DNA"/>
</dbReference>
<dbReference type="Pfam" id="PF06985">
    <property type="entry name" value="HET"/>
    <property type="match status" value="1"/>
</dbReference>
<feature type="domain" description="Heterokaryon incompatibility" evidence="1">
    <location>
        <begin position="112"/>
        <end position="264"/>
    </location>
</feature>
<reference evidence="2" key="1">
    <citation type="journal article" date="2020" name="Stud. Mycol.">
        <title>101 Dothideomycetes genomes: a test case for predicting lifestyles and emergence of pathogens.</title>
        <authorList>
            <person name="Haridas S."/>
            <person name="Albert R."/>
            <person name="Binder M."/>
            <person name="Bloem J."/>
            <person name="Labutti K."/>
            <person name="Salamov A."/>
            <person name="Andreopoulos B."/>
            <person name="Baker S."/>
            <person name="Barry K."/>
            <person name="Bills G."/>
            <person name="Bluhm B."/>
            <person name="Cannon C."/>
            <person name="Castanera R."/>
            <person name="Culley D."/>
            <person name="Daum C."/>
            <person name="Ezra D."/>
            <person name="Gonzalez J."/>
            <person name="Henrissat B."/>
            <person name="Kuo A."/>
            <person name="Liang C."/>
            <person name="Lipzen A."/>
            <person name="Lutzoni F."/>
            <person name="Magnuson J."/>
            <person name="Mondo S."/>
            <person name="Nolan M."/>
            <person name="Ohm R."/>
            <person name="Pangilinan J."/>
            <person name="Park H.-J."/>
            <person name="Ramirez L."/>
            <person name="Alfaro M."/>
            <person name="Sun H."/>
            <person name="Tritt A."/>
            <person name="Yoshinaga Y."/>
            <person name="Zwiers L.-H."/>
            <person name="Turgeon B."/>
            <person name="Goodwin S."/>
            <person name="Spatafora J."/>
            <person name="Crous P."/>
            <person name="Grigoriev I."/>
        </authorList>
    </citation>
    <scope>NUCLEOTIDE SEQUENCE</scope>
    <source>
        <strain evidence="2">SCOH1-5</strain>
    </source>
</reference>
<dbReference type="PANTHER" id="PTHR33112">
    <property type="entry name" value="DOMAIN PROTEIN, PUTATIVE-RELATED"/>
    <property type="match status" value="1"/>
</dbReference>
<organism evidence="2 3">
    <name type="scientific">Cercospora zeae-maydis SCOH1-5</name>
    <dbReference type="NCBI Taxonomy" id="717836"/>
    <lineage>
        <taxon>Eukaryota</taxon>
        <taxon>Fungi</taxon>
        <taxon>Dikarya</taxon>
        <taxon>Ascomycota</taxon>
        <taxon>Pezizomycotina</taxon>
        <taxon>Dothideomycetes</taxon>
        <taxon>Dothideomycetidae</taxon>
        <taxon>Mycosphaerellales</taxon>
        <taxon>Mycosphaerellaceae</taxon>
        <taxon>Cercospora</taxon>
    </lineage>
</organism>
<gene>
    <name evidence="2" type="ORF">CERZMDRAFT_35063</name>
</gene>
<dbReference type="PANTHER" id="PTHR33112:SF10">
    <property type="entry name" value="TOL"/>
    <property type="match status" value="1"/>
</dbReference>
<proteinExistence type="predicted"/>